<organism evidence="10 11">
    <name type="scientific">Haloarcula nitratireducens</name>
    <dbReference type="NCBI Taxonomy" id="2487749"/>
    <lineage>
        <taxon>Archaea</taxon>
        <taxon>Methanobacteriati</taxon>
        <taxon>Methanobacteriota</taxon>
        <taxon>Stenosarchaea group</taxon>
        <taxon>Halobacteria</taxon>
        <taxon>Halobacteriales</taxon>
        <taxon>Haloarculaceae</taxon>
        <taxon>Haloarcula</taxon>
    </lineage>
</organism>
<proteinExistence type="predicted"/>
<feature type="transmembrane region" description="Helical" evidence="8">
    <location>
        <begin position="226"/>
        <end position="252"/>
    </location>
</feature>
<dbReference type="RefSeq" id="WP_220580069.1">
    <property type="nucleotide sequence ID" value="NZ_RKLT01000003.1"/>
</dbReference>
<feature type="transmembrane region" description="Helical" evidence="8">
    <location>
        <begin position="324"/>
        <end position="350"/>
    </location>
</feature>
<keyword evidence="2" id="KW-1003">Cell membrane</keyword>
<dbReference type="PANTHER" id="PTHR33908:SF11">
    <property type="entry name" value="MEMBRANE PROTEIN"/>
    <property type="match status" value="1"/>
</dbReference>
<feature type="transmembrane region" description="Helical" evidence="8">
    <location>
        <begin position="137"/>
        <end position="161"/>
    </location>
</feature>
<dbReference type="InterPro" id="IPR038731">
    <property type="entry name" value="RgtA/B/C-like"/>
</dbReference>
<evidence type="ECO:0000313" key="10">
    <source>
        <dbReference type="EMBL" id="MBX0295428.1"/>
    </source>
</evidence>
<protein>
    <submittedName>
        <fullName evidence="10">Glycosyltransferase family 39 protein</fullName>
        <ecNumber evidence="10">2.4.-.-</ecNumber>
    </submittedName>
</protein>
<keyword evidence="6 8" id="KW-1133">Transmembrane helix</keyword>
<evidence type="ECO:0000259" key="9">
    <source>
        <dbReference type="Pfam" id="PF13231"/>
    </source>
</evidence>
<reference evidence="10 11" key="1">
    <citation type="submission" date="2021-06" db="EMBL/GenBank/DDBJ databases">
        <title>Halomicroarcula sp. a new haloarchaeum isolated from saline soil.</title>
        <authorList>
            <person name="Duran-Viseras A."/>
            <person name="Sanchez-Porro C."/>
            <person name="Ventosa A."/>
        </authorList>
    </citation>
    <scope>NUCLEOTIDE SEQUENCE [LARGE SCALE GENOMIC DNA]</scope>
    <source>
        <strain evidence="10 11">F27</strain>
    </source>
</reference>
<dbReference type="EMBL" id="RKLT01000003">
    <property type="protein sequence ID" value="MBX0295428.1"/>
    <property type="molecule type" value="Genomic_DNA"/>
</dbReference>
<keyword evidence="3 10" id="KW-0328">Glycosyltransferase</keyword>
<comment type="caution">
    <text evidence="10">The sequence shown here is derived from an EMBL/GenBank/DDBJ whole genome shotgun (WGS) entry which is preliminary data.</text>
</comment>
<feature type="transmembrane region" description="Helical" evidence="8">
    <location>
        <begin position="91"/>
        <end position="117"/>
    </location>
</feature>
<keyword evidence="11" id="KW-1185">Reference proteome</keyword>
<dbReference type="AlphaFoldDB" id="A0AAW4PCI2"/>
<keyword evidence="7 8" id="KW-0472">Membrane</keyword>
<evidence type="ECO:0000256" key="2">
    <source>
        <dbReference type="ARBA" id="ARBA00022475"/>
    </source>
</evidence>
<evidence type="ECO:0000256" key="6">
    <source>
        <dbReference type="ARBA" id="ARBA00022989"/>
    </source>
</evidence>
<gene>
    <name evidence="10" type="ORF">EGH23_11105</name>
</gene>
<evidence type="ECO:0000256" key="8">
    <source>
        <dbReference type="SAM" id="Phobius"/>
    </source>
</evidence>
<dbReference type="EC" id="2.4.-.-" evidence="10"/>
<dbReference type="Proteomes" id="UP001430455">
    <property type="component" value="Unassembled WGS sequence"/>
</dbReference>
<feature type="transmembrane region" description="Helical" evidence="8">
    <location>
        <begin position="25"/>
        <end position="42"/>
    </location>
</feature>
<feature type="transmembrane region" description="Helical" evidence="8">
    <location>
        <begin position="272"/>
        <end position="303"/>
    </location>
</feature>
<feature type="transmembrane region" description="Helical" evidence="8">
    <location>
        <begin position="418"/>
        <end position="439"/>
    </location>
</feature>
<keyword evidence="5 8" id="KW-0812">Transmembrane</keyword>
<dbReference type="GO" id="GO:0008610">
    <property type="term" value="P:lipid biosynthetic process"/>
    <property type="evidence" value="ECO:0007669"/>
    <property type="project" value="UniProtKB-ARBA"/>
</dbReference>
<evidence type="ECO:0000256" key="1">
    <source>
        <dbReference type="ARBA" id="ARBA00004651"/>
    </source>
</evidence>
<keyword evidence="4 10" id="KW-0808">Transferase</keyword>
<dbReference type="GO" id="GO:0016763">
    <property type="term" value="F:pentosyltransferase activity"/>
    <property type="evidence" value="ECO:0007669"/>
    <property type="project" value="TreeGrafter"/>
</dbReference>
<dbReference type="PANTHER" id="PTHR33908">
    <property type="entry name" value="MANNOSYLTRANSFERASE YKCB-RELATED"/>
    <property type="match status" value="1"/>
</dbReference>
<comment type="subcellular location">
    <subcellularLocation>
        <location evidence="1">Cell membrane</location>
        <topology evidence="1">Multi-pass membrane protein</topology>
    </subcellularLocation>
</comment>
<sequence>MLGAGRQLFGRAKRQVRDDLGADPYLLYILVGAALLTSFWFWHRIPNFATRDEKSRLLDAMVPYGTTLADPSFESLRAGVEWSRVPFGATLYVFALAMLPVVVVALLTGQSEIFASVGFPSWEFGHYPVWHETPRWVWTWSLVFVRLFNVAFAVGSVYLTYRLGTAMGDRTTGRLSAILLTLTFGFLTIAHEGGEDMPALFFSLLTLYLLYVFVKTGDDASFFAASAFGGVAIAFKLTAAPIVAVIGVAYLFRADLVWAYDDERSLLAALFAPRLLVGGAALGLIAILLGFPTFLVAGFDPLVERVFGGSMSRMSHPTGPDAPIWWWFLRGYFSALGLPLFAAALGGVLVSVARLRRWRSEVYGTALVLFTLAVYVAMFSQWHDFRVHHLLPTFPLIALLLARSLGEFDEWNPSIARPAVALLLVTTSIYAGVGTLGFASMPRDEATAWLNEHSEEGDTMEVYRRDFQDAAIPHGMDINHAFGEEGEGERLVRCPRYIQLGYRDLLYLKEGSYYRNGEAQAEYIRGLLEGEYNYEIVAEFGERPPNFVPQRATPGSFVDLLRYGVVPQTDQFADEQELAANQYTVILERTGECSARRNPPF</sequence>
<feature type="transmembrane region" description="Helical" evidence="8">
    <location>
        <begin position="173"/>
        <end position="191"/>
    </location>
</feature>
<evidence type="ECO:0000256" key="3">
    <source>
        <dbReference type="ARBA" id="ARBA00022676"/>
    </source>
</evidence>
<name>A0AAW4PCI2_9EURY</name>
<dbReference type="InterPro" id="IPR050297">
    <property type="entry name" value="LipidA_mod_glycosyltrf_83"/>
</dbReference>
<feature type="transmembrane region" description="Helical" evidence="8">
    <location>
        <begin position="387"/>
        <end position="406"/>
    </location>
</feature>
<dbReference type="GO" id="GO:0005886">
    <property type="term" value="C:plasma membrane"/>
    <property type="evidence" value="ECO:0007669"/>
    <property type="project" value="UniProtKB-SubCell"/>
</dbReference>
<feature type="domain" description="Glycosyltransferase RgtA/B/C/D-like" evidence="9">
    <location>
        <begin position="145"/>
        <end position="252"/>
    </location>
</feature>
<evidence type="ECO:0000256" key="4">
    <source>
        <dbReference type="ARBA" id="ARBA00022679"/>
    </source>
</evidence>
<evidence type="ECO:0000313" key="11">
    <source>
        <dbReference type="Proteomes" id="UP001430455"/>
    </source>
</evidence>
<accession>A0AAW4PCI2</accession>
<evidence type="ECO:0000256" key="5">
    <source>
        <dbReference type="ARBA" id="ARBA00022692"/>
    </source>
</evidence>
<evidence type="ECO:0000256" key="7">
    <source>
        <dbReference type="ARBA" id="ARBA00023136"/>
    </source>
</evidence>
<feature type="transmembrane region" description="Helical" evidence="8">
    <location>
        <begin position="362"/>
        <end position="380"/>
    </location>
</feature>
<dbReference type="Pfam" id="PF13231">
    <property type="entry name" value="PMT_2"/>
    <property type="match status" value="1"/>
</dbReference>